<reference evidence="1" key="1">
    <citation type="journal article" date="2015" name="Nature">
        <title>Complex archaea that bridge the gap between prokaryotes and eukaryotes.</title>
        <authorList>
            <person name="Spang A."/>
            <person name="Saw J.H."/>
            <person name="Jorgensen S.L."/>
            <person name="Zaremba-Niedzwiedzka K."/>
            <person name="Martijn J."/>
            <person name="Lind A.E."/>
            <person name="van Eijk R."/>
            <person name="Schleper C."/>
            <person name="Guy L."/>
            <person name="Ettema T.J."/>
        </authorList>
    </citation>
    <scope>NUCLEOTIDE SEQUENCE</scope>
</reference>
<evidence type="ECO:0000313" key="1">
    <source>
        <dbReference type="EMBL" id="KKK70962.1"/>
    </source>
</evidence>
<feature type="non-terminal residue" evidence="1">
    <location>
        <position position="1"/>
    </location>
</feature>
<dbReference type="EMBL" id="LAZR01057946">
    <property type="protein sequence ID" value="KKK70962.1"/>
    <property type="molecule type" value="Genomic_DNA"/>
</dbReference>
<name>A0A0F8XPP6_9ZZZZ</name>
<dbReference type="AlphaFoldDB" id="A0A0F8XPP6"/>
<proteinExistence type="predicted"/>
<organism evidence="1">
    <name type="scientific">marine sediment metagenome</name>
    <dbReference type="NCBI Taxonomy" id="412755"/>
    <lineage>
        <taxon>unclassified sequences</taxon>
        <taxon>metagenomes</taxon>
        <taxon>ecological metagenomes</taxon>
    </lineage>
</organism>
<accession>A0A0F8XPP6</accession>
<gene>
    <name evidence="1" type="ORF">LCGC14_2918730</name>
</gene>
<comment type="caution">
    <text evidence="1">The sequence shown here is derived from an EMBL/GenBank/DDBJ whole genome shotgun (WGS) entry which is preliminary data.</text>
</comment>
<protein>
    <submittedName>
        <fullName evidence="1">Uncharacterized protein</fullName>
    </submittedName>
</protein>
<sequence>SISFGEIVIITLLTLYTLERILKMFR</sequence>